<accession>A0A5S9PIV5</accession>
<reference evidence="1 2" key="1">
    <citation type="submission" date="2019-11" db="EMBL/GenBank/DDBJ databases">
        <authorList>
            <person name="Holert J."/>
        </authorList>
    </citation>
    <scope>NUCLEOTIDE SEQUENCE [LARGE SCALE GENOMIC DNA]</scope>
    <source>
        <strain evidence="1">BC8_1</strain>
    </source>
</reference>
<proteinExistence type="predicted"/>
<sequence length="53" mass="6093">MSIREPQSINDIRTAIRELSTRAELARREGRSADAAELDQRVTHYREELGARP</sequence>
<evidence type="ECO:0000313" key="2">
    <source>
        <dbReference type="Proteomes" id="UP000430146"/>
    </source>
</evidence>
<dbReference type="RefSeq" id="WP_200845907.1">
    <property type="nucleotide sequence ID" value="NZ_CACSIP010000009.1"/>
</dbReference>
<dbReference type="Proteomes" id="UP000430146">
    <property type="component" value="Unassembled WGS sequence"/>
</dbReference>
<dbReference type="AlphaFoldDB" id="A0A5S9PIV5"/>
<evidence type="ECO:0000313" key="1">
    <source>
        <dbReference type="EMBL" id="CAA0103655.1"/>
    </source>
</evidence>
<gene>
    <name evidence="1" type="ORF">AELLOGFF_03437</name>
</gene>
<protein>
    <submittedName>
        <fullName evidence="1">Uncharacterized protein</fullName>
    </submittedName>
</protein>
<organism evidence="1 2">
    <name type="scientific">Mycolicibacterium vanbaalenii</name>
    <name type="common">Mycobacterium vanbaalenii</name>
    <dbReference type="NCBI Taxonomy" id="110539"/>
    <lineage>
        <taxon>Bacteria</taxon>
        <taxon>Bacillati</taxon>
        <taxon>Actinomycetota</taxon>
        <taxon>Actinomycetes</taxon>
        <taxon>Mycobacteriales</taxon>
        <taxon>Mycobacteriaceae</taxon>
        <taxon>Mycolicibacterium</taxon>
    </lineage>
</organism>
<dbReference type="EMBL" id="CACSIP010000009">
    <property type="protein sequence ID" value="CAA0103655.1"/>
    <property type="molecule type" value="Genomic_DNA"/>
</dbReference>
<keyword evidence="2" id="KW-1185">Reference proteome</keyword>
<name>A0A5S9PIV5_MYCVN</name>